<feature type="chain" id="PRO_5045599728" evidence="2">
    <location>
        <begin position="23"/>
        <end position="473"/>
    </location>
</feature>
<dbReference type="Pfam" id="PF16657">
    <property type="entry name" value="Malt_amylase_C"/>
    <property type="match status" value="1"/>
</dbReference>
<name>A0ABS5CFT4_9BACL</name>
<dbReference type="PANTHER" id="PTHR47786">
    <property type="entry name" value="ALPHA-1,4-GLUCAN:MALTOSE-1-PHOSPHATE MALTOSYLTRANSFERASE"/>
    <property type="match status" value="1"/>
</dbReference>
<keyword evidence="2" id="KW-0732">Signal</keyword>
<evidence type="ECO:0000313" key="4">
    <source>
        <dbReference type="EMBL" id="MBP3964725.1"/>
    </source>
</evidence>
<dbReference type="RefSeq" id="WP_210660569.1">
    <property type="nucleotide sequence ID" value="NZ_JAGKSP010000007.1"/>
</dbReference>
<dbReference type="CDD" id="cd11313">
    <property type="entry name" value="AmyAc_arch_bac_AmyA"/>
    <property type="match status" value="1"/>
</dbReference>
<dbReference type="PANTHER" id="PTHR47786:SF2">
    <property type="entry name" value="GLYCOSYL HYDROLASE FAMILY 13 CATALYTIC DOMAIN-CONTAINING PROTEIN"/>
    <property type="match status" value="1"/>
</dbReference>
<protein>
    <submittedName>
        <fullName evidence="4">Alpha-glucosidase C-terminal domain-containing protein</fullName>
    </submittedName>
</protein>
<evidence type="ECO:0000256" key="2">
    <source>
        <dbReference type="SAM" id="SignalP"/>
    </source>
</evidence>
<dbReference type="Pfam" id="PF00128">
    <property type="entry name" value="Alpha-amylase"/>
    <property type="match status" value="1"/>
</dbReference>
<organism evidence="4 5">
    <name type="scientific">Paenibacillus lignilyticus</name>
    <dbReference type="NCBI Taxonomy" id="1172615"/>
    <lineage>
        <taxon>Bacteria</taxon>
        <taxon>Bacillati</taxon>
        <taxon>Bacillota</taxon>
        <taxon>Bacilli</taxon>
        <taxon>Bacillales</taxon>
        <taxon>Paenibacillaceae</taxon>
        <taxon>Paenibacillus</taxon>
    </lineage>
</organism>
<evidence type="ECO:0000259" key="3">
    <source>
        <dbReference type="SMART" id="SM00642"/>
    </source>
</evidence>
<dbReference type="Gene3D" id="3.20.20.80">
    <property type="entry name" value="Glycosidases"/>
    <property type="match status" value="1"/>
</dbReference>
<accession>A0ABS5CFT4</accession>
<dbReference type="Gene3D" id="2.60.40.1180">
    <property type="entry name" value="Golgi alpha-mannosidase II"/>
    <property type="match status" value="1"/>
</dbReference>
<dbReference type="SMART" id="SM00642">
    <property type="entry name" value="Aamy"/>
    <property type="match status" value="1"/>
</dbReference>
<dbReference type="InterPro" id="IPR017853">
    <property type="entry name" value="GH"/>
</dbReference>
<dbReference type="SUPFAM" id="SSF51445">
    <property type="entry name" value="(Trans)glycosidases"/>
    <property type="match status" value="1"/>
</dbReference>
<sequence>MKRFVALPLAVCLFSLACLVSACSSSNREADKPAANAVSEQKQNQVQKSLGTAVPDWSEKAVMYEVNIRQYTKEGTFKAFEAHLPRLKELGVDILWLMPIHPISKKNRNGTLGSYYAVDDYKAVNPEFGTEADFRALVNKAHLMGFKVMLDWVANHTGWDNPWLANPGWYTTDENGDIVQPAGTNWTDVADLNYDNADMQAAMIDALKYWVKEFDIDGYRCDYAGGVPTAFWEKARAELEQIKPVFMLAEDDQQLGLLKHAFNANYGWQLYNMMNRIAKGLGNAEQVKKYGERLAKTYPGGTYPLNFTSNHDENSWTGTEYERLKDAVEPMAALSFLMPGMPLIYAGQEAGLNKRLQFFEKDEIEWDDLAMSALYTDLIRLKHDNPALWNGASGGAYHTLAAGDNGDILAFERTKDSNTVIVVMNLSGEPVKSTIQTGGAAGSYQAFPSGAAADVQAEQPIELAPWEYLIYTH</sequence>
<keyword evidence="5" id="KW-1185">Reference proteome</keyword>
<dbReference type="EMBL" id="JAGKSP010000007">
    <property type="protein sequence ID" value="MBP3964725.1"/>
    <property type="molecule type" value="Genomic_DNA"/>
</dbReference>
<evidence type="ECO:0000256" key="1">
    <source>
        <dbReference type="ARBA" id="ARBA00008061"/>
    </source>
</evidence>
<feature type="domain" description="Glycosyl hydrolase family 13 catalytic" evidence="3">
    <location>
        <begin position="52"/>
        <end position="382"/>
    </location>
</feature>
<gene>
    <name evidence="4" type="ORF">I8J30_18560</name>
</gene>
<comment type="similarity">
    <text evidence="1">Belongs to the glycosyl hydrolase 13 family.</text>
</comment>
<dbReference type="PROSITE" id="PS51257">
    <property type="entry name" value="PROKAR_LIPOPROTEIN"/>
    <property type="match status" value="1"/>
</dbReference>
<proteinExistence type="inferred from homology"/>
<evidence type="ECO:0000313" key="5">
    <source>
        <dbReference type="Proteomes" id="UP000673394"/>
    </source>
</evidence>
<dbReference type="InterPro" id="IPR032091">
    <property type="entry name" value="Malt_amylase-like_C"/>
</dbReference>
<feature type="signal peptide" evidence="2">
    <location>
        <begin position="1"/>
        <end position="22"/>
    </location>
</feature>
<reference evidence="4 5" key="1">
    <citation type="submission" date="2021-04" db="EMBL/GenBank/DDBJ databases">
        <title>Paenibacillus sp. DLE-14 whole genome sequence.</title>
        <authorList>
            <person name="Ham Y.J."/>
        </authorList>
    </citation>
    <scope>NUCLEOTIDE SEQUENCE [LARGE SCALE GENOMIC DNA]</scope>
    <source>
        <strain evidence="4 5">DLE-14</strain>
    </source>
</reference>
<dbReference type="SUPFAM" id="SSF51011">
    <property type="entry name" value="Glycosyl hydrolase domain"/>
    <property type="match status" value="1"/>
</dbReference>
<dbReference type="Proteomes" id="UP000673394">
    <property type="component" value="Unassembled WGS sequence"/>
</dbReference>
<dbReference type="InterPro" id="IPR006047">
    <property type="entry name" value="GH13_cat_dom"/>
</dbReference>
<comment type="caution">
    <text evidence="4">The sequence shown here is derived from an EMBL/GenBank/DDBJ whole genome shotgun (WGS) entry which is preliminary data.</text>
</comment>
<dbReference type="InterPro" id="IPR013780">
    <property type="entry name" value="Glyco_hydro_b"/>
</dbReference>